<feature type="signal peptide" evidence="1">
    <location>
        <begin position="1"/>
        <end position="22"/>
    </location>
</feature>
<organism evidence="2">
    <name type="scientific">Candidatus Paraimprobicoccus trichonymphae</name>
    <dbReference type="NCBI Taxonomy" id="3033793"/>
    <lineage>
        <taxon>Bacteria</taxon>
        <taxon>Bacillati</taxon>
        <taxon>Bacillota</taxon>
        <taxon>Clostridia</taxon>
        <taxon>Candidatus Paraimprobicoccus</taxon>
    </lineage>
</organism>
<dbReference type="InterPro" id="IPR029021">
    <property type="entry name" value="Prot-tyrosine_phosphatase-like"/>
</dbReference>
<dbReference type="InterPro" id="IPR026893">
    <property type="entry name" value="Tyr/Ser_Pase_IphP-type"/>
</dbReference>
<keyword evidence="1" id="KW-0732">Signal</keyword>
<evidence type="ECO:0000313" key="2">
    <source>
        <dbReference type="EMBL" id="BED92371.1"/>
    </source>
</evidence>
<feature type="chain" id="PRO_5041243642" description="Tyrosine specific protein phosphatases domain-containing protein" evidence="1">
    <location>
        <begin position="23"/>
        <end position="521"/>
    </location>
</feature>
<dbReference type="Pfam" id="PF13350">
    <property type="entry name" value="Y_phosphatase3"/>
    <property type="match status" value="1"/>
</dbReference>
<sequence length="521" mass="59917">MKKYKKKLYVVLAITTCLGNTAKVDSADFEEKTSNIVQKINSSPVIKGILCTVGSVAIVGGTYFVLNKFLNEPTKIIDTSFAFRQINAENVCLKMKCVIDSLSKPIYKRSLICCDDFKPELFKIFKNVYSVDNIIDLKNGSGNERQKKIYKNSGIKFWNFNCTNEENFTNFRNILNENYFTVVKIFNLFCDTSNDKNVIFNCGNKPIGIIISAILQKICDYEKNDKPSLCNHALHIQNMLKWMETNYKTGATDNPALNCLIDFGVNKDNLLTFFGTKKVNESEPKKEYSTEPKTTELKTLGGFKKALYMIEDKNFIIHSKHFDNIHDFSYLKNRYNIQQVIDLRVKSKADNQEKKFMQANIKFSNFYIKRCNKINDFDEKEGPYVKLLNKCSGSIINVFDLISNLDKDKNGSIVIYCHKGLKRTGLISILLHMLLNYAESEIFFRNNFFIDDTDQNLKDKHKKNMKNMVEWVKQTHSDGATANSAANWLLKKEFGLDKINKIRALFELGPLGNIEETNSKH</sequence>
<dbReference type="EMBL" id="AP027925">
    <property type="protein sequence ID" value="BED92371.1"/>
    <property type="molecule type" value="Genomic_DNA"/>
</dbReference>
<reference evidence="2" key="1">
    <citation type="journal article" date="2023" name="ISME J.">
        <title>Emergence of putative energy parasites within Clostridia revealed by genome analysis of a novel endosymbiotic clade.</title>
        <authorList>
            <person name="Takahashi K."/>
            <person name="Kuwahara H."/>
            <person name="Horikawa Y."/>
            <person name="Izawa K."/>
            <person name="Kato D."/>
            <person name="Inagaki T."/>
            <person name="Yuki M."/>
            <person name="Ohkuma M."/>
            <person name="Hongoh Y."/>
        </authorList>
    </citation>
    <scope>NUCLEOTIDE SEQUENCE</scope>
    <source>
        <strain evidence="2">RsTa-C01</strain>
    </source>
</reference>
<dbReference type="AlphaFoldDB" id="A0AA48HVU2"/>
<dbReference type="GO" id="GO:0004721">
    <property type="term" value="F:phosphoprotein phosphatase activity"/>
    <property type="evidence" value="ECO:0007669"/>
    <property type="project" value="InterPro"/>
</dbReference>
<dbReference type="Proteomes" id="UP001335720">
    <property type="component" value="Chromosome"/>
</dbReference>
<accession>A0AA48HVU2</accession>
<protein>
    <recommendedName>
        <fullName evidence="3">Tyrosine specific protein phosphatases domain-containing protein</fullName>
    </recommendedName>
</protein>
<dbReference type="KEGG" id="ptrh:RsTaC01_0069"/>
<evidence type="ECO:0008006" key="3">
    <source>
        <dbReference type="Google" id="ProtNLM"/>
    </source>
</evidence>
<dbReference type="Gene3D" id="3.90.190.10">
    <property type="entry name" value="Protein tyrosine phosphatase superfamily"/>
    <property type="match status" value="1"/>
</dbReference>
<dbReference type="SUPFAM" id="SSF52799">
    <property type="entry name" value="(Phosphotyrosine protein) phosphatases II"/>
    <property type="match status" value="1"/>
</dbReference>
<evidence type="ECO:0000256" key="1">
    <source>
        <dbReference type="SAM" id="SignalP"/>
    </source>
</evidence>
<gene>
    <name evidence="2" type="ORF">RsTaC01_0069</name>
</gene>
<proteinExistence type="predicted"/>
<name>A0AA48HVU2_9FIRM</name>